<dbReference type="CDD" id="cd02432">
    <property type="entry name" value="Nodulin-21_like_1"/>
    <property type="match status" value="1"/>
</dbReference>
<dbReference type="PANTHER" id="PTHR31851">
    <property type="entry name" value="FE(2+)/MN(2+) TRANSPORTER PCL1"/>
    <property type="match status" value="1"/>
</dbReference>
<gene>
    <name evidence="8" type="ORF">OERS_13960</name>
    <name evidence="7" type="ORF">OJAG_18830</name>
</gene>
<dbReference type="GO" id="GO:0030026">
    <property type="term" value="P:intracellular manganese ion homeostasis"/>
    <property type="evidence" value="ECO:0007669"/>
    <property type="project" value="InterPro"/>
</dbReference>
<keyword evidence="10" id="KW-1185">Reference proteome</keyword>
<accession>A0A165S2C2</accession>
<dbReference type="AlphaFoldDB" id="A0A165S2C2"/>
<reference evidence="7 9" key="1">
    <citation type="submission" date="2016-01" db="EMBL/GenBank/DDBJ databases">
        <title>Genome sequence of Oerskovia enterophila VJag, an agar and cellulose degrading bacterium.</title>
        <authorList>
            <person name="Poehlein A."/>
            <person name="Jag V."/>
            <person name="Bengelsdorf F."/>
            <person name="Duerre P."/>
            <person name="Daniel R."/>
        </authorList>
    </citation>
    <scope>NUCLEOTIDE SEQUENCE [LARGE SCALE GENOMIC DNA]</scope>
    <source>
        <strain evidence="7 9">VJag</strain>
    </source>
</reference>
<feature type="transmembrane region" description="Helical" evidence="6">
    <location>
        <begin position="187"/>
        <end position="206"/>
    </location>
</feature>
<feature type="transmembrane region" description="Helical" evidence="6">
    <location>
        <begin position="159"/>
        <end position="181"/>
    </location>
</feature>
<comment type="caution">
    <text evidence="7">The sequence shown here is derived from an EMBL/GenBank/DDBJ whole genome shotgun (WGS) entry which is preliminary data.</text>
</comment>
<dbReference type="PATRIC" id="fig|43678.3.peg.1964"/>
<dbReference type="EMBL" id="LRIE01000070">
    <property type="protein sequence ID" value="KZM35453.1"/>
    <property type="molecule type" value="Genomic_DNA"/>
</dbReference>
<reference evidence="8 10" key="2">
    <citation type="submission" date="2016-06" db="EMBL/GenBank/DDBJ databases">
        <title>Genome sequence of Oerskovia enterophila DSM 43852.</title>
        <authorList>
            <person name="Poehlein A."/>
            <person name="Jag V."/>
            <person name="Bengelsdorf F.R."/>
            <person name="Daniel R."/>
            <person name="Duerre P."/>
        </authorList>
    </citation>
    <scope>NUCLEOTIDE SEQUENCE [LARGE SCALE GENOMIC DNA]</scope>
    <source>
        <strain evidence="8 10">DSM 43852</strain>
    </source>
</reference>
<evidence type="ECO:0000313" key="7">
    <source>
        <dbReference type="EMBL" id="KZM35453.1"/>
    </source>
</evidence>
<keyword evidence="4 6" id="KW-0472">Membrane</keyword>
<protein>
    <submittedName>
        <fullName evidence="7">VIT family protein</fullName>
    </submittedName>
</protein>
<dbReference type="InterPro" id="IPR008217">
    <property type="entry name" value="Ccc1_fam"/>
</dbReference>
<dbReference type="EMBL" id="MAQA01000012">
    <property type="protein sequence ID" value="OCI31890.1"/>
    <property type="molecule type" value="Genomic_DNA"/>
</dbReference>
<comment type="subcellular location">
    <subcellularLocation>
        <location evidence="1">Endomembrane system</location>
        <topology evidence="1">Multi-pass membrane protein</topology>
    </subcellularLocation>
</comment>
<evidence type="ECO:0000256" key="2">
    <source>
        <dbReference type="ARBA" id="ARBA00022692"/>
    </source>
</evidence>
<name>A0A165S2C2_9CELL</name>
<dbReference type="Pfam" id="PF01988">
    <property type="entry name" value="VIT1"/>
    <property type="match status" value="1"/>
</dbReference>
<dbReference type="STRING" id="43678.OJAG_18830"/>
<dbReference type="GO" id="GO:0012505">
    <property type="term" value="C:endomembrane system"/>
    <property type="evidence" value="ECO:0007669"/>
    <property type="project" value="UniProtKB-SubCell"/>
</dbReference>
<evidence type="ECO:0000256" key="4">
    <source>
        <dbReference type="ARBA" id="ARBA00023136"/>
    </source>
</evidence>
<feature type="transmembrane region" description="Helical" evidence="6">
    <location>
        <begin position="218"/>
        <end position="238"/>
    </location>
</feature>
<evidence type="ECO:0000313" key="9">
    <source>
        <dbReference type="Proteomes" id="UP000076447"/>
    </source>
</evidence>
<evidence type="ECO:0000313" key="8">
    <source>
        <dbReference type="EMBL" id="OCI31890.1"/>
    </source>
</evidence>
<evidence type="ECO:0000256" key="3">
    <source>
        <dbReference type="ARBA" id="ARBA00022989"/>
    </source>
</evidence>
<dbReference type="Proteomes" id="UP000093412">
    <property type="component" value="Unassembled WGS sequence"/>
</dbReference>
<sequence length="242" mass="24759">MSARDQETTPHEGEQHRSEGTGARLNRLRAGVLGANDGIVSTAGVVVGVAATSTSIPVIATAGAAALLAGALSMAAGEYVSVSTQRDTEEAMLAKERQELATMPDEELAELAGIYRAKGLTPELAHEVAVQLTAHDPLAAHADAELNIDPDDLTSPWEAALASIVSFTVGGLLPLAAILLAPTAARIPVTFVAVVLALVLTGWGSARLGRSPTRRATIRTVLGGAIAMAVTYGIGSLVDVNV</sequence>
<evidence type="ECO:0000256" key="1">
    <source>
        <dbReference type="ARBA" id="ARBA00004127"/>
    </source>
</evidence>
<evidence type="ECO:0000256" key="5">
    <source>
        <dbReference type="SAM" id="MobiDB-lite"/>
    </source>
</evidence>
<feature type="region of interest" description="Disordered" evidence="5">
    <location>
        <begin position="1"/>
        <end position="24"/>
    </location>
</feature>
<evidence type="ECO:0000256" key="6">
    <source>
        <dbReference type="SAM" id="Phobius"/>
    </source>
</evidence>
<dbReference type="Proteomes" id="UP000076447">
    <property type="component" value="Unassembled WGS sequence"/>
</dbReference>
<feature type="compositionally biased region" description="Basic and acidic residues" evidence="5">
    <location>
        <begin position="1"/>
        <end position="19"/>
    </location>
</feature>
<keyword evidence="3 6" id="KW-1133">Transmembrane helix</keyword>
<organism evidence="7 9">
    <name type="scientific">Oerskovia enterophila</name>
    <dbReference type="NCBI Taxonomy" id="43678"/>
    <lineage>
        <taxon>Bacteria</taxon>
        <taxon>Bacillati</taxon>
        <taxon>Actinomycetota</taxon>
        <taxon>Actinomycetes</taxon>
        <taxon>Micrococcales</taxon>
        <taxon>Cellulomonadaceae</taxon>
        <taxon>Oerskovia</taxon>
    </lineage>
</organism>
<dbReference type="RefSeq" id="WP_056762462.1">
    <property type="nucleotide sequence ID" value="NZ_JBIVFZ010000001.1"/>
</dbReference>
<evidence type="ECO:0000313" key="10">
    <source>
        <dbReference type="Proteomes" id="UP000093412"/>
    </source>
</evidence>
<dbReference type="GO" id="GO:0005384">
    <property type="term" value="F:manganese ion transmembrane transporter activity"/>
    <property type="evidence" value="ECO:0007669"/>
    <property type="project" value="InterPro"/>
</dbReference>
<keyword evidence="2 6" id="KW-0812">Transmembrane</keyword>
<dbReference type="OrthoDB" id="188924at2"/>
<proteinExistence type="predicted"/>